<dbReference type="PROSITE" id="PS51278">
    <property type="entry name" value="GATASE_TYPE_2"/>
    <property type="match status" value="1"/>
</dbReference>
<dbReference type="EC" id="6.3.5.4" evidence="3"/>
<dbReference type="NCBIfam" id="TIGR01536">
    <property type="entry name" value="asn_synth_AEB"/>
    <property type="match status" value="1"/>
</dbReference>
<dbReference type="Pfam" id="PF13537">
    <property type="entry name" value="GATase_7"/>
    <property type="match status" value="1"/>
</dbReference>
<evidence type="ECO:0000256" key="10">
    <source>
        <dbReference type="PIRSR" id="PIRSR001589-3"/>
    </source>
</evidence>
<dbReference type="InterPro" id="IPR014729">
    <property type="entry name" value="Rossmann-like_a/b/a_fold"/>
</dbReference>
<evidence type="ECO:0000256" key="2">
    <source>
        <dbReference type="ARBA" id="ARBA00005752"/>
    </source>
</evidence>
<dbReference type="PANTHER" id="PTHR43284">
    <property type="entry name" value="ASPARAGINE SYNTHETASE (GLUTAMINE-HYDROLYZING)"/>
    <property type="match status" value="1"/>
</dbReference>
<feature type="binding site" evidence="9">
    <location>
        <position position="97"/>
    </location>
    <ligand>
        <name>L-glutamine</name>
        <dbReference type="ChEBI" id="CHEBI:58359"/>
    </ligand>
</feature>
<dbReference type="InterPro" id="IPR017932">
    <property type="entry name" value="GATase_2_dom"/>
</dbReference>
<dbReference type="PIRSF" id="PIRSF001589">
    <property type="entry name" value="Asn_synthetase_glu-h"/>
    <property type="match status" value="1"/>
</dbReference>
<dbReference type="SUPFAM" id="SSF56235">
    <property type="entry name" value="N-terminal nucleophile aminohydrolases (Ntn hydrolases)"/>
    <property type="match status" value="1"/>
</dbReference>
<feature type="domain" description="Glutamine amidotransferase type-2" evidence="11">
    <location>
        <begin position="2"/>
        <end position="210"/>
    </location>
</feature>
<dbReference type="GO" id="GO:0005524">
    <property type="term" value="F:ATP binding"/>
    <property type="evidence" value="ECO:0007669"/>
    <property type="project" value="UniProtKB-KW"/>
</dbReference>
<dbReference type="InterPro" id="IPR006426">
    <property type="entry name" value="Asn_synth_AEB"/>
</dbReference>
<evidence type="ECO:0000256" key="7">
    <source>
        <dbReference type="ARBA" id="ARBA00048741"/>
    </source>
</evidence>
<dbReference type="InterPro" id="IPR033738">
    <property type="entry name" value="AsnB_N"/>
</dbReference>
<comment type="similarity">
    <text evidence="2">Belongs to the asparagine synthetase family.</text>
</comment>
<keyword evidence="4 9" id="KW-0547">Nucleotide-binding</keyword>
<evidence type="ECO:0000313" key="13">
    <source>
        <dbReference type="Proteomes" id="UP000255283"/>
    </source>
</evidence>
<dbReference type="CDD" id="cd01991">
    <property type="entry name" value="Asn_synthase_B_C"/>
    <property type="match status" value="1"/>
</dbReference>
<evidence type="ECO:0000259" key="11">
    <source>
        <dbReference type="PROSITE" id="PS51278"/>
    </source>
</evidence>
<keyword evidence="8" id="KW-0061">Asparagine biosynthesis</keyword>
<evidence type="ECO:0000256" key="3">
    <source>
        <dbReference type="ARBA" id="ARBA00012737"/>
    </source>
</evidence>
<dbReference type="GO" id="GO:0006529">
    <property type="term" value="P:asparagine biosynthetic process"/>
    <property type="evidence" value="ECO:0007669"/>
    <property type="project" value="UniProtKB-KW"/>
</dbReference>
<keyword evidence="12" id="KW-0436">Ligase</keyword>
<keyword evidence="5 9" id="KW-0067">ATP-binding</keyword>
<dbReference type="Gene3D" id="3.60.20.10">
    <property type="entry name" value="Glutamine Phosphoribosylpyrophosphate, subunit 1, domain 1"/>
    <property type="match status" value="1"/>
</dbReference>
<keyword evidence="6 8" id="KW-0315">Glutamine amidotransferase</keyword>
<dbReference type="EMBL" id="UGTJ01000002">
    <property type="protein sequence ID" value="SUB96790.1"/>
    <property type="molecule type" value="Genomic_DNA"/>
</dbReference>
<dbReference type="SUPFAM" id="SSF52402">
    <property type="entry name" value="Adenine nucleotide alpha hydrolases-like"/>
    <property type="match status" value="1"/>
</dbReference>
<feature type="binding site" evidence="9">
    <location>
        <position position="290"/>
    </location>
    <ligand>
        <name>ATP</name>
        <dbReference type="ChEBI" id="CHEBI:30616"/>
    </ligand>
</feature>
<feature type="active site" description="For GATase activity" evidence="8">
    <location>
        <position position="2"/>
    </location>
</feature>
<dbReference type="GO" id="GO:0005829">
    <property type="term" value="C:cytosol"/>
    <property type="evidence" value="ECO:0007669"/>
    <property type="project" value="TreeGrafter"/>
</dbReference>
<dbReference type="Proteomes" id="UP000255283">
    <property type="component" value="Unassembled WGS sequence"/>
</dbReference>
<comment type="catalytic activity">
    <reaction evidence="7">
        <text>L-aspartate + L-glutamine + ATP + H2O = L-asparagine + L-glutamate + AMP + diphosphate + H(+)</text>
        <dbReference type="Rhea" id="RHEA:12228"/>
        <dbReference type="ChEBI" id="CHEBI:15377"/>
        <dbReference type="ChEBI" id="CHEBI:15378"/>
        <dbReference type="ChEBI" id="CHEBI:29985"/>
        <dbReference type="ChEBI" id="CHEBI:29991"/>
        <dbReference type="ChEBI" id="CHEBI:30616"/>
        <dbReference type="ChEBI" id="CHEBI:33019"/>
        <dbReference type="ChEBI" id="CHEBI:58048"/>
        <dbReference type="ChEBI" id="CHEBI:58359"/>
        <dbReference type="ChEBI" id="CHEBI:456215"/>
        <dbReference type="EC" id="6.3.5.4"/>
    </reaction>
</comment>
<evidence type="ECO:0000256" key="5">
    <source>
        <dbReference type="ARBA" id="ARBA00022840"/>
    </source>
</evidence>
<accession>A0AAQ1UPN3</accession>
<evidence type="ECO:0000256" key="9">
    <source>
        <dbReference type="PIRSR" id="PIRSR001589-2"/>
    </source>
</evidence>
<dbReference type="GO" id="GO:0004066">
    <property type="term" value="F:asparagine synthase (glutamine-hydrolyzing) activity"/>
    <property type="evidence" value="ECO:0007669"/>
    <property type="project" value="UniProtKB-EC"/>
</dbReference>
<comment type="caution">
    <text evidence="12">The sequence shown here is derived from an EMBL/GenBank/DDBJ whole genome shotgun (WGS) entry which is preliminary data.</text>
</comment>
<evidence type="ECO:0000313" key="12">
    <source>
        <dbReference type="EMBL" id="SUB96790.1"/>
    </source>
</evidence>
<dbReference type="InterPro" id="IPR051786">
    <property type="entry name" value="ASN_synthetase/amidase"/>
</dbReference>
<dbReference type="RefSeq" id="WP_115154397.1">
    <property type="nucleotide sequence ID" value="NZ_DBFWLE010000012.1"/>
</dbReference>
<dbReference type="PANTHER" id="PTHR43284:SF1">
    <property type="entry name" value="ASPARAGINE SYNTHETASE"/>
    <property type="match status" value="1"/>
</dbReference>
<name>A0AAQ1UPN3_9BACT</name>
<sequence>MCGIIGYIDKAPSVELGLQMAKALKHRGPDHQGAKLYAQNHCCLAHARLSIIDLRAAANQPMEYGNLAIVFNGEIYNFKEIKEELKRLGHQFMLDSDTEVILHAYEEWGTSCVNHFIGMFAFAILDQEANELILFRDRAGVKPLYYYEHENCFMFASELKALYPHPDFHKELDLEGVALYFKFGYIPTPFSIFKGVKKLPSGTYLKYSISTRTCEIFNYWNVLDYYTLPKLTLTYEEAKEQLETILKSACNYRMVSDVPVGVFLSGGYDSVGVTALLQNERTERLKTFTIGFPIGNNEAPIAKEIAHLLGTDHTEYICTPDDCKGIIPDLPYFYDEPFADNSAIPTILVSKLARRQVKVALSADAGDEIFAGYNSYTSLEKQLKYLKTVVKSDLLSNLFMQISKITNPYSFLREKSECFAKLFKYEDYQRISVAFEGGGSLMQSLFSKIINLPYPSPSFLQDERLIKEPISIAQVIDYLNYLPNNILVKVDRATMSVSLEGREPLLDHRIIEFAAQLPEEYKYLDGNKKRIFKDIVNKYVPKEIMDRPKTGFSMPINNWLKDDLRFLVEDNLNDSMDKSFFNIRFISQLKELFYAGKLGHEEKTIWRLIEFQLWHKQNMSN</sequence>
<protein>
    <recommendedName>
        <fullName evidence="3">asparagine synthase (glutamine-hydrolyzing)</fullName>
        <ecNumber evidence="3">6.3.5.4</ecNumber>
    </recommendedName>
</protein>
<comment type="pathway">
    <text evidence="1">Amino-acid biosynthesis; L-asparagine biosynthesis; L-asparagine from L-aspartate (L-Gln route): step 1/1.</text>
</comment>
<dbReference type="InterPro" id="IPR029055">
    <property type="entry name" value="Ntn_hydrolases_N"/>
</dbReference>
<dbReference type="Gene3D" id="3.40.50.620">
    <property type="entry name" value="HUPs"/>
    <property type="match status" value="1"/>
</dbReference>
<dbReference type="AlphaFoldDB" id="A0AAQ1UPN3"/>
<dbReference type="InterPro" id="IPR001962">
    <property type="entry name" value="Asn_synthase"/>
</dbReference>
<evidence type="ECO:0000256" key="1">
    <source>
        <dbReference type="ARBA" id="ARBA00005187"/>
    </source>
</evidence>
<evidence type="ECO:0000256" key="8">
    <source>
        <dbReference type="PIRSR" id="PIRSR001589-1"/>
    </source>
</evidence>
<evidence type="ECO:0000256" key="4">
    <source>
        <dbReference type="ARBA" id="ARBA00022741"/>
    </source>
</evidence>
<proteinExistence type="inferred from homology"/>
<evidence type="ECO:0000256" key="6">
    <source>
        <dbReference type="ARBA" id="ARBA00022962"/>
    </source>
</evidence>
<gene>
    <name evidence="12" type="primary">asnB_1</name>
    <name evidence="12" type="ORF">NCTC13063_02566</name>
</gene>
<dbReference type="CDD" id="cd00712">
    <property type="entry name" value="AsnB"/>
    <property type="match status" value="1"/>
</dbReference>
<feature type="site" description="Important for beta-aspartyl-AMP intermediate formation" evidence="10">
    <location>
        <position position="364"/>
    </location>
</feature>
<organism evidence="12 13">
    <name type="scientific">Segatella buccae</name>
    <dbReference type="NCBI Taxonomy" id="28126"/>
    <lineage>
        <taxon>Bacteria</taxon>
        <taxon>Pseudomonadati</taxon>
        <taxon>Bacteroidota</taxon>
        <taxon>Bacteroidia</taxon>
        <taxon>Bacteroidales</taxon>
        <taxon>Prevotellaceae</taxon>
        <taxon>Segatella</taxon>
    </lineage>
</organism>
<keyword evidence="8" id="KW-0028">Amino-acid biosynthesis</keyword>
<reference evidence="12 13" key="1">
    <citation type="submission" date="2018-06" db="EMBL/GenBank/DDBJ databases">
        <authorList>
            <consortium name="Pathogen Informatics"/>
            <person name="Doyle S."/>
        </authorList>
    </citation>
    <scope>NUCLEOTIDE SEQUENCE [LARGE SCALE GENOMIC DNA]</scope>
    <source>
        <strain evidence="12 13">NCTC13063</strain>
    </source>
</reference>
<dbReference type="Pfam" id="PF00733">
    <property type="entry name" value="Asn_synthase"/>
    <property type="match status" value="1"/>
</dbReference>